<dbReference type="Gene3D" id="3.40.630.20">
    <property type="entry name" value="Peptidase C15, pyroglutamyl peptidase I-like"/>
    <property type="match status" value="1"/>
</dbReference>
<gene>
    <name evidence="5" type="ORF">VP01_1944g2</name>
</gene>
<dbReference type="SUPFAM" id="SSF53182">
    <property type="entry name" value="Pyrrolidone carboxyl peptidase (pyroglutamate aminopeptidase)"/>
    <property type="match status" value="1"/>
</dbReference>
<dbReference type="EMBL" id="LAVV01006775">
    <property type="protein sequence ID" value="KNZ58365.1"/>
    <property type="molecule type" value="Genomic_DNA"/>
</dbReference>
<accession>A0A0L6VE44</accession>
<dbReference type="GO" id="GO:0006508">
    <property type="term" value="P:proteolysis"/>
    <property type="evidence" value="ECO:0007669"/>
    <property type="project" value="UniProtKB-KW"/>
</dbReference>
<evidence type="ECO:0008006" key="7">
    <source>
        <dbReference type="Google" id="ProtNLM"/>
    </source>
</evidence>
<keyword evidence="6" id="KW-1185">Reference proteome</keyword>
<keyword evidence="4" id="KW-0788">Thiol protease</keyword>
<keyword evidence="2" id="KW-0645">Protease</keyword>
<proteinExistence type="inferred from homology"/>
<dbReference type="AlphaFoldDB" id="A0A0L6VE44"/>
<dbReference type="GO" id="GO:0008234">
    <property type="term" value="F:cysteine-type peptidase activity"/>
    <property type="evidence" value="ECO:0007669"/>
    <property type="project" value="UniProtKB-KW"/>
</dbReference>
<dbReference type="OrthoDB" id="407146at2759"/>
<protein>
    <recommendedName>
        <fullName evidence="7">Pyroglutamyl-peptidase</fullName>
    </recommendedName>
</protein>
<keyword evidence="3" id="KW-0378">Hydrolase</keyword>
<comment type="caution">
    <text evidence="5">The sequence shown here is derived from an EMBL/GenBank/DDBJ whole genome shotgun (WGS) entry which is preliminary data.</text>
</comment>
<dbReference type="VEuPathDB" id="FungiDB:VP01_1944g2"/>
<evidence type="ECO:0000256" key="3">
    <source>
        <dbReference type="ARBA" id="ARBA00022801"/>
    </source>
</evidence>
<evidence type="ECO:0000313" key="5">
    <source>
        <dbReference type="EMBL" id="KNZ58365.1"/>
    </source>
</evidence>
<comment type="similarity">
    <text evidence="1">Belongs to the peptidase C15 family.</text>
</comment>
<evidence type="ECO:0000313" key="6">
    <source>
        <dbReference type="Proteomes" id="UP000037035"/>
    </source>
</evidence>
<sequence length="302" mass="34206">MKQVTFAPVYERYDESQECKITHQGSLDWLRCKNILQGREKTSCLRQKKKWECFLNKFVLMERCYTQPFRTHTTNASFEIVRRVYESMKRAEEEEEEGTVKIEVKMPSEPVRVSYRGVDRLLRELYGGDEERPTYDLVVHTGLAASLSRATFSLEKMARRSPFSAPDVDGALPPNSLHPSPGPPCLSTSINLDHALLHSVSTSLPLPVELRVSEDAGRYLCEYIYYASLARYQATGSEMMRGCCGPRYGRGDQDQDGLGSKTQKADLPVLFVHMPPNLDPSDLALGASLIESLIRQICLQNF</sequence>
<evidence type="ECO:0000256" key="1">
    <source>
        <dbReference type="ARBA" id="ARBA00006641"/>
    </source>
</evidence>
<dbReference type="InterPro" id="IPR036440">
    <property type="entry name" value="Peptidase_C15-like_sf"/>
</dbReference>
<dbReference type="InterPro" id="IPR016125">
    <property type="entry name" value="Peptidase_C15-like"/>
</dbReference>
<organism evidence="5 6">
    <name type="scientific">Puccinia sorghi</name>
    <dbReference type="NCBI Taxonomy" id="27349"/>
    <lineage>
        <taxon>Eukaryota</taxon>
        <taxon>Fungi</taxon>
        <taxon>Dikarya</taxon>
        <taxon>Basidiomycota</taxon>
        <taxon>Pucciniomycotina</taxon>
        <taxon>Pucciniomycetes</taxon>
        <taxon>Pucciniales</taxon>
        <taxon>Pucciniaceae</taxon>
        <taxon>Puccinia</taxon>
    </lineage>
</organism>
<evidence type="ECO:0000256" key="2">
    <source>
        <dbReference type="ARBA" id="ARBA00022670"/>
    </source>
</evidence>
<evidence type="ECO:0000256" key="4">
    <source>
        <dbReference type="ARBA" id="ARBA00022807"/>
    </source>
</evidence>
<reference evidence="5 6" key="1">
    <citation type="submission" date="2015-08" db="EMBL/GenBank/DDBJ databases">
        <title>Next Generation Sequencing and Analysis of the Genome of Puccinia sorghi L Schw, the Causal Agent of Maize Common Rust.</title>
        <authorList>
            <person name="Rochi L."/>
            <person name="Burguener G."/>
            <person name="Darino M."/>
            <person name="Turjanski A."/>
            <person name="Kreff E."/>
            <person name="Dieguez M.J."/>
            <person name="Sacco F."/>
        </authorList>
    </citation>
    <scope>NUCLEOTIDE SEQUENCE [LARGE SCALE GENOMIC DNA]</scope>
    <source>
        <strain evidence="5 6">RO10H11247</strain>
    </source>
</reference>
<dbReference type="STRING" id="27349.A0A0L6VE44"/>
<name>A0A0L6VE44_9BASI</name>
<dbReference type="PANTHER" id="PTHR23402:SF1">
    <property type="entry name" value="PYROGLUTAMYL-PEPTIDASE I"/>
    <property type="match status" value="1"/>
</dbReference>
<dbReference type="PANTHER" id="PTHR23402">
    <property type="entry name" value="PROTEASE FAMILY C15 PYROGLUTAMYL-PEPTIDASE I-RELATED"/>
    <property type="match status" value="1"/>
</dbReference>
<dbReference type="Proteomes" id="UP000037035">
    <property type="component" value="Unassembled WGS sequence"/>
</dbReference>